<organism evidence="1">
    <name type="scientific">uncultured Thiotrichaceae bacterium</name>
    <dbReference type="NCBI Taxonomy" id="298394"/>
    <lineage>
        <taxon>Bacteria</taxon>
        <taxon>Pseudomonadati</taxon>
        <taxon>Pseudomonadota</taxon>
        <taxon>Gammaproteobacteria</taxon>
        <taxon>Thiotrichales</taxon>
        <taxon>Thiotrichaceae</taxon>
        <taxon>environmental samples</taxon>
    </lineage>
</organism>
<protein>
    <submittedName>
        <fullName evidence="1">Uncharacterized protein</fullName>
    </submittedName>
</protein>
<sequence>MMSGMNEVLEYLFFTRKMADVFIEKLSASGLEYEEEIEPMQDAIVLKIAEGVSDDLWDELDDHYDVLSEKDQAMLEESVEDETAHSAAGIYLQLEGGRQTLAQIDPDMMNKVLSVLSMEEFNQFIDVIVRSVENPDDSAICKVE</sequence>
<name>A0A6S6TEJ8_9GAMM</name>
<dbReference type="EMBL" id="CACVAT010000359">
    <property type="protein sequence ID" value="CAA6821621.1"/>
    <property type="molecule type" value="Genomic_DNA"/>
</dbReference>
<proteinExistence type="predicted"/>
<gene>
    <name evidence="1" type="ORF">HELGO_WM15886</name>
</gene>
<dbReference type="AlphaFoldDB" id="A0A6S6TEJ8"/>
<reference evidence="1" key="1">
    <citation type="submission" date="2020-01" db="EMBL/GenBank/DDBJ databases">
        <authorList>
            <person name="Meier V. D."/>
            <person name="Meier V D."/>
        </authorList>
    </citation>
    <scope>NUCLEOTIDE SEQUENCE</scope>
    <source>
        <strain evidence="1">HLG_WM_MAG_09</strain>
    </source>
</reference>
<evidence type="ECO:0000313" key="1">
    <source>
        <dbReference type="EMBL" id="CAA6821621.1"/>
    </source>
</evidence>
<accession>A0A6S6TEJ8</accession>